<dbReference type="PROSITE" id="PS51099">
    <property type="entry name" value="PTS_EIIB_TYPE_2"/>
    <property type="match status" value="2"/>
</dbReference>
<dbReference type="InterPro" id="IPR036095">
    <property type="entry name" value="PTS_EIIB-like_sf"/>
</dbReference>
<evidence type="ECO:0000256" key="7">
    <source>
        <dbReference type="ARBA" id="ARBA00022683"/>
    </source>
</evidence>
<dbReference type="NCBIfam" id="TIGR01427">
    <property type="entry name" value="PTS_IIC_fructo"/>
    <property type="match status" value="1"/>
</dbReference>
<feature type="transmembrane region" description="Helical" evidence="13">
    <location>
        <begin position="473"/>
        <end position="494"/>
    </location>
</feature>
<dbReference type="EC" id="2.7.1.202" evidence="16"/>
<evidence type="ECO:0000256" key="2">
    <source>
        <dbReference type="ARBA" id="ARBA00022448"/>
    </source>
</evidence>
<keyword evidence="11 13" id="KW-0472">Membrane</keyword>
<dbReference type="InterPro" id="IPR050864">
    <property type="entry name" value="Bacterial_PTS_Sugar_Transport"/>
</dbReference>
<evidence type="ECO:0000256" key="3">
    <source>
        <dbReference type="ARBA" id="ARBA00022475"/>
    </source>
</evidence>
<dbReference type="NCBIfam" id="NF007783">
    <property type="entry name" value="PRK10474.1"/>
    <property type="match status" value="2"/>
</dbReference>
<keyword evidence="9" id="KW-0418">Kinase</keyword>
<dbReference type="Gene3D" id="3.40.50.2300">
    <property type="match status" value="2"/>
</dbReference>
<evidence type="ECO:0000259" key="15">
    <source>
        <dbReference type="PROSITE" id="PS51104"/>
    </source>
</evidence>
<keyword evidence="2" id="KW-0813">Transport</keyword>
<dbReference type="PANTHER" id="PTHR30505:SF0">
    <property type="entry name" value="FRUCTOSE-LIKE PTS SYSTEM EIIBC COMPONENT-RELATED"/>
    <property type="match status" value="1"/>
</dbReference>
<feature type="domain" description="PTS EIIB type-2" evidence="14">
    <location>
        <begin position="4"/>
        <end position="99"/>
    </location>
</feature>
<dbReference type="Pfam" id="PF02378">
    <property type="entry name" value="PTS_EIIC"/>
    <property type="match status" value="1"/>
</dbReference>
<feature type="domain" description="PTS EIIB type-2" evidence="14">
    <location>
        <begin position="141"/>
        <end position="236"/>
    </location>
</feature>
<dbReference type="CDD" id="cd05569">
    <property type="entry name" value="PTS_IIB_fructose"/>
    <property type="match status" value="2"/>
</dbReference>
<feature type="transmembrane region" description="Helical" evidence="13">
    <location>
        <begin position="388"/>
        <end position="411"/>
    </location>
</feature>
<comment type="subcellular location">
    <subcellularLocation>
        <location evidence="1">Cell inner membrane</location>
        <topology evidence="1">Multi-pass membrane protein</topology>
    </subcellularLocation>
</comment>
<evidence type="ECO:0000256" key="5">
    <source>
        <dbReference type="ARBA" id="ARBA00022597"/>
    </source>
</evidence>
<keyword evidence="8 13" id="KW-0812">Transmembrane</keyword>
<reference evidence="16" key="1">
    <citation type="submission" date="2020-05" db="EMBL/GenBank/DDBJ databases">
        <authorList>
            <person name="Zhu T."/>
            <person name="Keshari N."/>
            <person name="Lu X."/>
        </authorList>
    </citation>
    <scope>NUCLEOTIDE SEQUENCE</scope>
    <source>
        <strain evidence="16">NK1-12</strain>
    </source>
</reference>
<dbReference type="InterPro" id="IPR003352">
    <property type="entry name" value="PTS_EIIC"/>
</dbReference>
<proteinExistence type="predicted"/>
<evidence type="ECO:0000256" key="10">
    <source>
        <dbReference type="ARBA" id="ARBA00022989"/>
    </source>
</evidence>
<feature type="transmembrane region" description="Helical" evidence="13">
    <location>
        <begin position="532"/>
        <end position="554"/>
    </location>
</feature>
<evidence type="ECO:0000256" key="4">
    <source>
        <dbReference type="ARBA" id="ARBA00022553"/>
    </source>
</evidence>
<dbReference type="InterPro" id="IPR013011">
    <property type="entry name" value="PTS_EIIB_2"/>
</dbReference>
<feature type="transmembrane region" description="Helical" evidence="13">
    <location>
        <begin position="281"/>
        <end position="299"/>
    </location>
</feature>
<dbReference type="GO" id="GO:0005351">
    <property type="term" value="F:carbohydrate:proton symporter activity"/>
    <property type="evidence" value="ECO:0007669"/>
    <property type="project" value="InterPro"/>
</dbReference>
<organism evidence="16">
    <name type="scientific">Leptolyngbya sp. NK1-12</name>
    <dbReference type="NCBI Taxonomy" id="2547451"/>
    <lineage>
        <taxon>Bacteria</taxon>
        <taxon>Bacillati</taxon>
        <taxon>Cyanobacteriota</taxon>
        <taxon>Cyanophyceae</taxon>
        <taxon>Leptolyngbyales</taxon>
        <taxon>Leptolyngbyaceae</taxon>
        <taxon>Leptolyngbya group</taxon>
        <taxon>Leptolyngbya</taxon>
    </lineage>
</organism>
<dbReference type="GO" id="GO:0022877">
    <property type="term" value="F:protein-N(PI)-phosphohistidine-fructose phosphotransferase system transporter activity"/>
    <property type="evidence" value="ECO:0007669"/>
    <property type="project" value="InterPro"/>
</dbReference>
<dbReference type="EMBL" id="CP053587">
    <property type="protein sequence ID" value="WNZ27975.1"/>
    <property type="molecule type" value="Genomic_DNA"/>
</dbReference>
<dbReference type="FunFam" id="3.40.50.2300:FF:000014">
    <property type="entry name" value="PTS system fructose-like transporter subunit IIB"/>
    <property type="match status" value="2"/>
</dbReference>
<gene>
    <name evidence="16" type="ORF">HJG54_31120</name>
</gene>
<name>A0AA97AJM7_9CYAN</name>
<evidence type="ECO:0000313" key="16">
    <source>
        <dbReference type="EMBL" id="WNZ27975.1"/>
    </source>
</evidence>
<evidence type="ECO:0000259" key="14">
    <source>
        <dbReference type="PROSITE" id="PS51099"/>
    </source>
</evidence>
<dbReference type="InterPro" id="IPR006327">
    <property type="entry name" value="PTS_IIC_fruc"/>
</dbReference>
<dbReference type="PROSITE" id="PS51104">
    <property type="entry name" value="PTS_EIIC_TYPE_2"/>
    <property type="match status" value="1"/>
</dbReference>
<feature type="transmembrane region" description="Helical" evidence="13">
    <location>
        <begin position="575"/>
        <end position="594"/>
    </location>
</feature>
<dbReference type="Pfam" id="PF02302">
    <property type="entry name" value="PTS_IIB"/>
    <property type="match status" value="2"/>
</dbReference>
<evidence type="ECO:0000256" key="11">
    <source>
        <dbReference type="ARBA" id="ARBA00023136"/>
    </source>
</evidence>
<keyword evidence="3" id="KW-1003">Cell membrane</keyword>
<feature type="compositionally biased region" description="Pro residues" evidence="12">
    <location>
        <begin position="118"/>
        <end position="130"/>
    </location>
</feature>
<keyword evidence="10 13" id="KW-1133">Transmembrane helix</keyword>
<dbReference type="InterPro" id="IPR003501">
    <property type="entry name" value="PTS_EIIB_2/3"/>
</dbReference>
<protein>
    <submittedName>
        <fullName evidence="16">PTS fructose-like transporter subunit IIB</fullName>
        <ecNumber evidence="16">2.7.1.202</ecNumber>
    </submittedName>
</protein>
<keyword evidence="5" id="KW-0762">Sugar transport</keyword>
<dbReference type="GO" id="GO:0009401">
    <property type="term" value="P:phosphoenolpyruvate-dependent sugar phosphotransferase system"/>
    <property type="evidence" value="ECO:0007669"/>
    <property type="project" value="UniProtKB-KW"/>
</dbReference>
<evidence type="ECO:0000256" key="1">
    <source>
        <dbReference type="ARBA" id="ARBA00004429"/>
    </source>
</evidence>
<feature type="region of interest" description="Disordered" evidence="12">
    <location>
        <begin position="102"/>
        <end position="132"/>
    </location>
</feature>
<dbReference type="SUPFAM" id="SSF52794">
    <property type="entry name" value="PTS system IIB component-like"/>
    <property type="match status" value="2"/>
</dbReference>
<dbReference type="PANTHER" id="PTHR30505">
    <property type="entry name" value="FRUCTOSE-LIKE PERMEASE"/>
    <property type="match status" value="1"/>
</dbReference>
<dbReference type="InterPro" id="IPR013014">
    <property type="entry name" value="PTS_EIIC_2"/>
</dbReference>
<dbReference type="InterPro" id="IPR003353">
    <property type="entry name" value="PTS_IIB_fruc"/>
</dbReference>
<dbReference type="NCBIfam" id="TIGR00829">
    <property type="entry name" value="FRU"/>
    <property type="match status" value="2"/>
</dbReference>
<evidence type="ECO:0000256" key="9">
    <source>
        <dbReference type="ARBA" id="ARBA00022777"/>
    </source>
</evidence>
<evidence type="ECO:0000256" key="8">
    <source>
        <dbReference type="ARBA" id="ARBA00022692"/>
    </source>
</evidence>
<sequence length="614" mass="63044">MKTIAAVTACPTGIAHTVMAAEALKQTAQHMGYTIQVETQGADGIKHALSDADIAAADLVIVAADIHVDLERFRGKPVYAVSTSQAIRNTRDVIEAAVAEAEAIPLPTEPQTATPSLSPEPTPIPPPPDAVSPAANGSKYLVGITSCPTGIAHTFMAAEALRKAANELGHTIKVETQGSVGAKNQLTPEDIAQADAVVIAADTHVDTSRFGGKRLYQTSTKQALKDGTGVIQSALALPEPVAGSSGAASDPNYLQSVQQAKADQSARRSGPYKHLLTGVSYMLPLIVAGGLIIALSFVFGLNPPAGTFGDALMQIGGKSAFALIVPVLSGFIAFSIADRPGLAPGLIGGMLASNLGMGFLGGILSGFLAGYIALFLREKIKLPANFEGLKPVLVIPLLSTLAVGLLLIYVFGVPVKAILDGLTAFLQNMGQTNAVILGLILGGMMAVDMGGPVNKAAYTFAVGLLTSNVFEPMAAVMAAGMTPPLGLALATLLAKRFFTQEEREAGKVATVLGISFITEGAIPFAAKDPLRVLPACIVGSAVAGALSMLFGCTLRAPHGGAFVLAIPNAVGQGGLYVVAIAAGTLVTAVLASQLKRWQPKAKAETRPEMVSPVQ</sequence>
<feature type="transmembrane region" description="Helical" evidence="13">
    <location>
        <begin position="357"/>
        <end position="376"/>
    </location>
</feature>
<keyword evidence="6 16" id="KW-0808">Transferase</keyword>
<feature type="domain" description="PTS EIIC type-2" evidence="15">
    <location>
        <begin position="271"/>
        <end position="597"/>
    </location>
</feature>
<evidence type="ECO:0000256" key="6">
    <source>
        <dbReference type="ARBA" id="ARBA00022679"/>
    </source>
</evidence>
<dbReference type="GO" id="GO:0090563">
    <property type="term" value="F:protein-phosphocysteine-sugar phosphotransferase activity"/>
    <property type="evidence" value="ECO:0007669"/>
    <property type="project" value="TreeGrafter"/>
</dbReference>
<keyword evidence="7" id="KW-0598">Phosphotransferase system</keyword>
<dbReference type="GO" id="GO:0005886">
    <property type="term" value="C:plasma membrane"/>
    <property type="evidence" value="ECO:0007669"/>
    <property type="project" value="UniProtKB-SubCell"/>
</dbReference>
<evidence type="ECO:0000256" key="12">
    <source>
        <dbReference type="SAM" id="MobiDB-lite"/>
    </source>
</evidence>
<feature type="transmembrane region" description="Helical" evidence="13">
    <location>
        <begin position="320"/>
        <end position="337"/>
    </location>
</feature>
<accession>A0AA97AJM7</accession>
<dbReference type="AlphaFoldDB" id="A0AA97AJM7"/>
<keyword evidence="4" id="KW-0597">Phosphoprotein</keyword>
<dbReference type="GO" id="GO:0016301">
    <property type="term" value="F:kinase activity"/>
    <property type="evidence" value="ECO:0007669"/>
    <property type="project" value="UniProtKB-KW"/>
</dbReference>
<evidence type="ECO:0000256" key="13">
    <source>
        <dbReference type="SAM" id="Phobius"/>
    </source>
</evidence>